<dbReference type="Proteomes" id="UP000182680">
    <property type="component" value="Unassembled WGS sequence"/>
</dbReference>
<protein>
    <submittedName>
        <fullName evidence="1">Uncharacterized protein</fullName>
    </submittedName>
</protein>
<reference evidence="2" key="1">
    <citation type="submission" date="2016-11" db="EMBL/GenBank/DDBJ databases">
        <authorList>
            <person name="Jaros S."/>
            <person name="Januszkiewicz K."/>
            <person name="Wedrychowicz H."/>
        </authorList>
    </citation>
    <scope>NUCLEOTIDE SEQUENCE [LARGE SCALE GENOMIC DNA]</scope>
    <source>
        <strain evidence="2">DSM 7057</strain>
    </source>
</reference>
<dbReference type="AlphaFoldDB" id="A0AA94HRQ3"/>
<dbReference type="EMBL" id="FPIW01000010">
    <property type="protein sequence ID" value="SFW34176.1"/>
    <property type="molecule type" value="Genomic_DNA"/>
</dbReference>
<evidence type="ECO:0000313" key="2">
    <source>
        <dbReference type="Proteomes" id="UP000182680"/>
    </source>
</evidence>
<comment type="caution">
    <text evidence="1">The sequence shown here is derived from an EMBL/GenBank/DDBJ whole genome shotgun (WGS) entry which is preliminary data.</text>
</comment>
<organism evidence="1 2">
    <name type="scientific">Desulfovibrio desulfuricans</name>
    <dbReference type="NCBI Taxonomy" id="876"/>
    <lineage>
        <taxon>Bacteria</taxon>
        <taxon>Pseudomonadati</taxon>
        <taxon>Thermodesulfobacteriota</taxon>
        <taxon>Desulfovibrionia</taxon>
        <taxon>Desulfovibrionales</taxon>
        <taxon>Desulfovibrionaceae</taxon>
        <taxon>Desulfovibrio</taxon>
    </lineage>
</organism>
<evidence type="ECO:0000313" key="1">
    <source>
        <dbReference type="EMBL" id="SFW34176.1"/>
    </source>
</evidence>
<name>A0AA94HRQ3_DESDE</name>
<accession>A0AA94HRQ3</accession>
<sequence length="82" mass="8667">MEISGLNKFNAFAFPLPGKDDSGSTPAAVQDVVNLSTPQLLEDHEVDAVMDETLNMIAHDNVAALSVHGGLSQSRVFALLGM</sequence>
<dbReference type="RefSeq" id="WP_072311538.1">
    <property type="nucleotide sequence ID" value="NZ_FPIW01000010.1"/>
</dbReference>
<gene>
    <name evidence="1" type="ORF">SAMN02910291_00924</name>
</gene>
<proteinExistence type="predicted"/>